<dbReference type="SUPFAM" id="SSF54648">
    <property type="entry name" value="DLC"/>
    <property type="match status" value="1"/>
</dbReference>
<dbReference type="PANTHER" id="PTHR11886:SF88">
    <property type="entry name" value="DYNEIN LIGHT CHAIN"/>
    <property type="match status" value="1"/>
</dbReference>
<keyword evidence="5 10" id="KW-0493">Microtubule</keyword>
<evidence type="ECO:0000256" key="10">
    <source>
        <dbReference type="RuleBase" id="RU365010"/>
    </source>
</evidence>
<evidence type="ECO:0000313" key="12">
    <source>
        <dbReference type="Proteomes" id="UP000031036"/>
    </source>
</evidence>
<dbReference type="GO" id="GO:0005634">
    <property type="term" value="C:nucleus"/>
    <property type="evidence" value="ECO:0007669"/>
    <property type="project" value="UniProtKB-SubCell"/>
</dbReference>
<evidence type="ECO:0000256" key="2">
    <source>
        <dbReference type="ARBA" id="ARBA00004245"/>
    </source>
</evidence>
<evidence type="ECO:0000256" key="7">
    <source>
        <dbReference type="ARBA" id="ARBA00022927"/>
    </source>
</evidence>
<dbReference type="FunFam" id="3.30.740.10:FF:000005">
    <property type="entry name" value="Dynein light chain"/>
    <property type="match status" value="1"/>
</dbReference>
<gene>
    <name evidence="11" type="primary">dlc-1</name>
    <name evidence="11" type="ORF">Tcan_05885</name>
</gene>
<dbReference type="GO" id="GO:0051028">
    <property type="term" value="P:mRNA transport"/>
    <property type="evidence" value="ECO:0007669"/>
    <property type="project" value="UniProtKB-KW"/>
</dbReference>
<keyword evidence="3" id="KW-0813">Transport</keyword>
<dbReference type="GO" id="GO:0005874">
    <property type="term" value="C:microtubule"/>
    <property type="evidence" value="ECO:0007669"/>
    <property type="project" value="UniProtKB-KW"/>
</dbReference>
<keyword evidence="10" id="KW-0243">Dynein</keyword>
<dbReference type="GO" id="GO:0015031">
    <property type="term" value="P:protein transport"/>
    <property type="evidence" value="ECO:0007669"/>
    <property type="project" value="UniProtKB-KW"/>
</dbReference>
<dbReference type="Proteomes" id="UP000031036">
    <property type="component" value="Unassembled WGS sequence"/>
</dbReference>
<name>A0A0B2VAX8_TOXCA</name>
<reference evidence="11 12" key="1">
    <citation type="submission" date="2014-11" db="EMBL/GenBank/DDBJ databases">
        <title>Genetic blueprint of the zoonotic pathogen Toxocara canis.</title>
        <authorList>
            <person name="Zhu X.-Q."/>
            <person name="Korhonen P.K."/>
            <person name="Cai H."/>
            <person name="Young N.D."/>
            <person name="Nejsum P."/>
            <person name="von Samson-Himmelstjerna G."/>
            <person name="Boag P.R."/>
            <person name="Tan P."/>
            <person name="Li Q."/>
            <person name="Min J."/>
            <person name="Yang Y."/>
            <person name="Wang X."/>
            <person name="Fang X."/>
            <person name="Hall R.S."/>
            <person name="Hofmann A."/>
            <person name="Sternberg P.W."/>
            <person name="Jex A.R."/>
            <person name="Gasser R.B."/>
        </authorList>
    </citation>
    <scope>NUCLEOTIDE SEQUENCE [LARGE SCALE GENOMIC DNA]</scope>
    <source>
        <strain evidence="11">PN_DK_2014</strain>
    </source>
</reference>
<keyword evidence="6" id="KW-0509">mRNA transport</keyword>
<evidence type="ECO:0000256" key="8">
    <source>
        <dbReference type="ARBA" id="ARBA00023212"/>
    </source>
</evidence>
<dbReference type="OMA" id="CRIENEI"/>
<sequence length="125" mass="14585">MFLDNTGKNMLNRIRQFSQRRRASRKWRAACIKNEVIQVPKPQLILENTNFSEDLQHTAIEVTSQALEKCRIENEIASFIKMYFDSEMGPTWHCIVGRNFGSHIAYESYIHFTIAKVTILLFKCG</sequence>
<dbReference type="GO" id="GO:0007017">
    <property type="term" value="P:microtubule-based process"/>
    <property type="evidence" value="ECO:0007669"/>
    <property type="project" value="InterPro"/>
</dbReference>
<dbReference type="Gene3D" id="3.30.740.10">
    <property type="entry name" value="Protein Inhibitor Of Neuronal Nitric Oxide Synthase"/>
    <property type="match status" value="1"/>
</dbReference>
<keyword evidence="8 10" id="KW-0206">Cytoskeleton</keyword>
<comment type="caution">
    <text evidence="11">The sequence shown here is derived from an EMBL/GenBank/DDBJ whole genome shotgun (WGS) entry which is preliminary data.</text>
</comment>
<dbReference type="GO" id="GO:0005868">
    <property type="term" value="C:cytoplasmic dynein complex"/>
    <property type="evidence" value="ECO:0007669"/>
    <property type="project" value="TreeGrafter"/>
</dbReference>
<dbReference type="EMBL" id="JPKZ01002075">
    <property type="protein sequence ID" value="KHN78612.1"/>
    <property type="molecule type" value="Genomic_DNA"/>
</dbReference>
<dbReference type="AlphaFoldDB" id="A0A0B2VAX8"/>
<proteinExistence type="inferred from homology"/>
<dbReference type="InterPro" id="IPR037177">
    <property type="entry name" value="DLC_sf"/>
</dbReference>
<organism evidence="11 12">
    <name type="scientific">Toxocara canis</name>
    <name type="common">Canine roundworm</name>
    <dbReference type="NCBI Taxonomy" id="6265"/>
    <lineage>
        <taxon>Eukaryota</taxon>
        <taxon>Metazoa</taxon>
        <taxon>Ecdysozoa</taxon>
        <taxon>Nematoda</taxon>
        <taxon>Chromadorea</taxon>
        <taxon>Rhabditida</taxon>
        <taxon>Spirurina</taxon>
        <taxon>Ascaridomorpha</taxon>
        <taxon>Ascaridoidea</taxon>
        <taxon>Toxocaridae</taxon>
        <taxon>Toxocara</taxon>
    </lineage>
</organism>
<evidence type="ECO:0000256" key="9">
    <source>
        <dbReference type="ARBA" id="ARBA00023242"/>
    </source>
</evidence>
<evidence type="ECO:0000256" key="3">
    <source>
        <dbReference type="ARBA" id="ARBA00022448"/>
    </source>
</evidence>
<keyword evidence="9" id="KW-0539">Nucleus</keyword>
<evidence type="ECO:0000256" key="4">
    <source>
        <dbReference type="ARBA" id="ARBA00022490"/>
    </source>
</evidence>
<evidence type="ECO:0000256" key="5">
    <source>
        <dbReference type="ARBA" id="ARBA00022701"/>
    </source>
</evidence>
<dbReference type="STRING" id="6265.A0A0B2VAX8"/>
<dbReference type="SMART" id="SM01375">
    <property type="entry name" value="Dynein_light"/>
    <property type="match status" value="1"/>
</dbReference>
<keyword evidence="12" id="KW-1185">Reference proteome</keyword>
<evidence type="ECO:0000313" key="11">
    <source>
        <dbReference type="EMBL" id="KHN78612.1"/>
    </source>
</evidence>
<comment type="similarity">
    <text evidence="10">Belongs to the dynein light chain family.</text>
</comment>
<evidence type="ECO:0000256" key="1">
    <source>
        <dbReference type="ARBA" id="ARBA00004123"/>
    </source>
</evidence>
<evidence type="ECO:0000256" key="6">
    <source>
        <dbReference type="ARBA" id="ARBA00022816"/>
    </source>
</evidence>
<protein>
    <recommendedName>
        <fullName evidence="10">Dynein light chain</fullName>
    </recommendedName>
</protein>
<dbReference type="Pfam" id="PF01221">
    <property type="entry name" value="Dynein_light"/>
    <property type="match status" value="1"/>
</dbReference>
<dbReference type="PANTHER" id="PTHR11886">
    <property type="entry name" value="DYNEIN LIGHT CHAIN"/>
    <property type="match status" value="1"/>
</dbReference>
<comment type="subcellular location">
    <subcellularLocation>
        <location evidence="2 10">Cytoplasm</location>
        <location evidence="2 10">Cytoskeleton</location>
    </subcellularLocation>
    <subcellularLocation>
        <location evidence="1">Nucleus</location>
    </subcellularLocation>
</comment>
<keyword evidence="7" id="KW-0653">Protein transport</keyword>
<accession>A0A0B2VAX8</accession>
<dbReference type="GO" id="GO:0045505">
    <property type="term" value="F:dynein intermediate chain binding"/>
    <property type="evidence" value="ECO:0007669"/>
    <property type="project" value="TreeGrafter"/>
</dbReference>
<keyword evidence="10" id="KW-0505">Motor protein</keyword>
<dbReference type="InterPro" id="IPR001372">
    <property type="entry name" value="Dynein_light_chain_typ-1/2"/>
</dbReference>
<dbReference type="OrthoDB" id="6506078at2759"/>
<keyword evidence="4 10" id="KW-0963">Cytoplasm</keyword>